<dbReference type="InterPro" id="IPR012258">
    <property type="entry name" value="Acyl-CoA_oxidase"/>
</dbReference>
<keyword evidence="3" id="KW-1185">Reference proteome</keyword>
<dbReference type="InterPro" id="IPR046373">
    <property type="entry name" value="Acyl-CoA_Oxase/DH_mid-dom_sf"/>
</dbReference>
<dbReference type="OrthoDB" id="538336at2759"/>
<evidence type="ECO:0000313" key="2">
    <source>
        <dbReference type="EMBL" id="RXW11433.1"/>
    </source>
</evidence>
<dbReference type="Pfam" id="PF22924">
    <property type="entry name" value="ACOX_C_alpha1"/>
    <property type="match status" value="1"/>
</dbReference>
<dbReference type="InterPro" id="IPR055060">
    <property type="entry name" value="ACOX_C_alpha1"/>
</dbReference>
<dbReference type="AlphaFoldDB" id="A0A4Q2CXE9"/>
<accession>A0A4Q2CXE9</accession>
<proteinExistence type="predicted"/>
<comment type="caution">
    <text evidence="2">The sequence shown here is derived from an EMBL/GenBank/DDBJ whole genome shotgun (WGS) entry which is preliminary data.</text>
</comment>
<sequence>MSSAASTKLKTRELLQTELFQHPKASLATPVSHEEQWTLSLQRTVALAKALAPKISSIQNLTEEYWDLNMDEIFCLDPAMYVLLGIQYNLVAGTLGMYLHEQPDLEPLVEKLLRFDVHGQFCLSEVEHGLDAMNLETTATRLPNGEFELHTPHAGASKYMAPTAPSGFPSVAIVFARLISDGEDCGIRGFIVEVSDGRLTYPGITVRLVHGRVGSKPIKHCITSFNRVRLPKNALLGPVKPSTEVDLRKQFLHTIWRVAVGAVSFAGPVINGLAVSSYIAAKYSQRRLVGGGTIAPDQRIPIVSFKTQYRPVLIAVAQSFVLRAYYRWTARQFSDETKSFEQRHALSTILKALVQRMAYDGMLGLSERCGAQGLFGYNQIAGFIDEMRGVCIAEGDVLVLSLRLISELIIGRYEIPAAQDTNGILYKHERGLFDEAASVLSGLPHHRTDAFNRLILPRCEKLTLSMGYRMAYEAAVEARLDPRIINLFRASSVRWDEGWYTEAMGVSRETMFLDEDQALNDALPFLDKWADDLEVGDYVHAPITSGERWSEFFDNLEVCPSYVNSPSQFSTNGSKLQARL</sequence>
<dbReference type="Gene3D" id="1.20.140.10">
    <property type="entry name" value="Butyryl-CoA Dehydrogenase, subunit A, domain 3"/>
    <property type="match status" value="1"/>
</dbReference>
<dbReference type="EMBL" id="SDEE01001914">
    <property type="protein sequence ID" value="RXW11433.1"/>
    <property type="molecule type" value="Genomic_DNA"/>
</dbReference>
<dbReference type="SUPFAM" id="SSF47203">
    <property type="entry name" value="Acyl-CoA dehydrogenase C-terminal domain-like"/>
    <property type="match status" value="1"/>
</dbReference>
<dbReference type="SUPFAM" id="SSF56645">
    <property type="entry name" value="Acyl-CoA dehydrogenase NM domain-like"/>
    <property type="match status" value="1"/>
</dbReference>
<dbReference type="GO" id="GO:0055088">
    <property type="term" value="P:lipid homeostasis"/>
    <property type="evidence" value="ECO:0007669"/>
    <property type="project" value="TreeGrafter"/>
</dbReference>
<dbReference type="InterPro" id="IPR036250">
    <property type="entry name" value="AcylCo_DH-like_C"/>
</dbReference>
<gene>
    <name evidence="2" type="ORF">EST38_g14422</name>
</gene>
<dbReference type="PANTHER" id="PTHR10909">
    <property type="entry name" value="ELECTRON TRANSPORT OXIDOREDUCTASE"/>
    <property type="match status" value="1"/>
</dbReference>
<evidence type="ECO:0000259" key="1">
    <source>
        <dbReference type="Pfam" id="PF22924"/>
    </source>
</evidence>
<dbReference type="PANTHER" id="PTHR10909:SF382">
    <property type="entry name" value="ACYL-COENZYME A OXIDASE"/>
    <property type="match status" value="1"/>
</dbReference>
<protein>
    <recommendedName>
        <fullName evidence="1">Acyl-CoA oxidase C-alpha1 domain-containing protein</fullName>
    </recommendedName>
</protein>
<dbReference type="InterPro" id="IPR009100">
    <property type="entry name" value="AcylCoA_DH/oxidase_NM_dom_sf"/>
</dbReference>
<evidence type="ECO:0000313" key="3">
    <source>
        <dbReference type="Proteomes" id="UP000290288"/>
    </source>
</evidence>
<reference evidence="2 3" key="1">
    <citation type="submission" date="2019-01" db="EMBL/GenBank/DDBJ databases">
        <title>Draft genome sequence of Psathyrella aberdarensis IHI B618.</title>
        <authorList>
            <person name="Buettner E."/>
            <person name="Kellner H."/>
        </authorList>
    </citation>
    <scope>NUCLEOTIDE SEQUENCE [LARGE SCALE GENOMIC DNA]</scope>
    <source>
        <strain evidence="2 3">IHI B618</strain>
    </source>
</reference>
<dbReference type="GO" id="GO:0033540">
    <property type="term" value="P:fatty acid beta-oxidation using acyl-CoA oxidase"/>
    <property type="evidence" value="ECO:0007669"/>
    <property type="project" value="TreeGrafter"/>
</dbReference>
<dbReference type="GO" id="GO:0071949">
    <property type="term" value="F:FAD binding"/>
    <property type="evidence" value="ECO:0007669"/>
    <property type="project" value="InterPro"/>
</dbReference>
<dbReference type="GO" id="GO:0005777">
    <property type="term" value="C:peroxisome"/>
    <property type="evidence" value="ECO:0007669"/>
    <property type="project" value="InterPro"/>
</dbReference>
<dbReference type="STRING" id="2316362.A0A4Q2CXE9"/>
<dbReference type="GO" id="GO:0005504">
    <property type="term" value="F:fatty acid binding"/>
    <property type="evidence" value="ECO:0007669"/>
    <property type="project" value="TreeGrafter"/>
</dbReference>
<feature type="domain" description="Acyl-CoA oxidase C-alpha1" evidence="1">
    <location>
        <begin position="270"/>
        <end position="405"/>
    </location>
</feature>
<name>A0A4Q2CXE9_9AGAR</name>
<organism evidence="2 3">
    <name type="scientific">Candolleomyces aberdarensis</name>
    <dbReference type="NCBI Taxonomy" id="2316362"/>
    <lineage>
        <taxon>Eukaryota</taxon>
        <taxon>Fungi</taxon>
        <taxon>Dikarya</taxon>
        <taxon>Basidiomycota</taxon>
        <taxon>Agaricomycotina</taxon>
        <taxon>Agaricomycetes</taxon>
        <taxon>Agaricomycetidae</taxon>
        <taxon>Agaricales</taxon>
        <taxon>Agaricineae</taxon>
        <taxon>Psathyrellaceae</taxon>
        <taxon>Candolleomyces</taxon>
    </lineage>
</organism>
<dbReference type="Gene3D" id="2.40.110.10">
    <property type="entry name" value="Butyryl-CoA Dehydrogenase, subunit A, domain 2"/>
    <property type="match status" value="1"/>
</dbReference>
<dbReference type="Proteomes" id="UP000290288">
    <property type="component" value="Unassembled WGS sequence"/>
</dbReference>
<dbReference type="GO" id="GO:0003997">
    <property type="term" value="F:acyl-CoA oxidase activity"/>
    <property type="evidence" value="ECO:0007669"/>
    <property type="project" value="InterPro"/>
</dbReference>